<keyword evidence="7" id="KW-1185">Reference proteome</keyword>
<dbReference type="SUPFAM" id="SSF53850">
    <property type="entry name" value="Periplasmic binding protein-like II"/>
    <property type="match status" value="1"/>
</dbReference>
<dbReference type="InterPro" id="IPR036390">
    <property type="entry name" value="WH_DNA-bd_sf"/>
</dbReference>
<dbReference type="PANTHER" id="PTHR30346">
    <property type="entry name" value="TRANSCRIPTIONAL DUAL REGULATOR HCAR-RELATED"/>
    <property type="match status" value="1"/>
</dbReference>
<evidence type="ECO:0000256" key="3">
    <source>
        <dbReference type="ARBA" id="ARBA00023125"/>
    </source>
</evidence>
<evidence type="ECO:0000259" key="5">
    <source>
        <dbReference type="PROSITE" id="PS50931"/>
    </source>
</evidence>
<evidence type="ECO:0000256" key="2">
    <source>
        <dbReference type="ARBA" id="ARBA00023015"/>
    </source>
</evidence>
<accession>A0A2A4I1L6</accession>
<dbReference type="FunFam" id="1.10.10.10:FF:000001">
    <property type="entry name" value="LysR family transcriptional regulator"/>
    <property type="match status" value="1"/>
</dbReference>
<comment type="caution">
    <text evidence="6">The sequence shown here is derived from an EMBL/GenBank/DDBJ whole genome shotgun (WGS) entry which is preliminary data.</text>
</comment>
<evidence type="ECO:0000256" key="4">
    <source>
        <dbReference type="ARBA" id="ARBA00023163"/>
    </source>
</evidence>
<dbReference type="Pfam" id="PF03466">
    <property type="entry name" value="LysR_substrate"/>
    <property type="match status" value="1"/>
</dbReference>
<evidence type="ECO:0000256" key="1">
    <source>
        <dbReference type="ARBA" id="ARBA00009437"/>
    </source>
</evidence>
<dbReference type="Gene3D" id="1.10.10.10">
    <property type="entry name" value="Winged helix-like DNA-binding domain superfamily/Winged helix DNA-binding domain"/>
    <property type="match status" value="1"/>
</dbReference>
<dbReference type="InterPro" id="IPR005119">
    <property type="entry name" value="LysR_subst-bd"/>
</dbReference>
<dbReference type="InterPro" id="IPR000847">
    <property type="entry name" value="LysR_HTH_N"/>
</dbReference>
<evidence type="ECO:0000313" key="7">
    <source>
        <dbReference type="Proteomes" id="UP000218784"/>
    </source>
</evidence>
<dbReference type="Pfam" id="PF00126">
    <property type="entry name" value="HTH_1"/>
    <property type="match status" value="1"/>
</dbReference>
<dbReference type="GO" id="GO:0003677">
    <property type="term" value="F:DNA binding"/>
    <property type="evidence" value="ECO:0007669"/>
    <property type="project" value="UniProtKB-KW"/>
</dbReference>
<keyword evidence="2" id="KW-0805">Transcription regulation</keyword>
<reference evidence="6 7" key="1">
    <citation type="submission" date="2017-09" db="EMBL/GenBank/DDBJ databases">
        <title>Sphingomonas ginsenosidimutans KACC 14949, whole genome shotgun sequence.</title>
        <authorList>
            <person name="Feng G."/>
            <person name="Zhu H."/>
        </authorList>
    </citation>
    <scope>NUCLEOTIDE SEQUENCE [LARGE SCALE GENOMIC DNA]</scope>
    <source>
        <strain evidence="6 7">KACC 14949</strain>
    </source>
</reference>
<dbReference type="AlphaFoldDB" id="A0A2A4I1L6"/>
<evidence type="ECO:0000313" key="6">
    <source>
        <dbReference type="EMBL" id="PCG09825.1"/>
    </source>
</evidence>
<dbReference type="PANTHER" id="PTHR30346:SF29">
    <property type="entry name" value="LYSR SUBSTRATE-BINDING"/>
    <property type="match status" value="1"/>
</dbReference>
<sequence length="290" mass="31771">MEMHQVRYFLAVARTLNFTRAAEESNVTQPSLTRAIQKLEEEFGGLLFRRERALTHLTDLGRLMLPHLERAYDAAQAAKTLAKGVGKATVAPLSLGIATTLRGTHFDQSIAEVGESLPGFQLKISTGDGEHLMQDLLRGDLDILILAEPRNPHERLDVVELFRQIYAVVAPADHPLATMEGAALSDLADVTWIEGDADIIAEFREHCSRVEIEPDFRHSAGSGADVARMVVAGLGCAILTRDEKLPEGLSFVEISNLELARRVVLATVAGRKRPVAADALIRAIRARGWE</sequence>
<dbReference type="Gene3D" id="3.40.190.10">
    <property type="entry name" value="Periplasmic binding protein-like II"/>
    <property type="match status" value="2"/>
</dbReference>
<dbReference type="GO" id="GO:0003700">
    <property type="term" value="F:DNA-binding transcription factor activity"/>
    <property type="evidence" value="ECO:0007669"/>
    <property type="project" value="InterPro"/>
</dbReference>
<dbReference type="InterPro" id="IPR036388">
    <property type="entry name" value="WH-like_DNA-bd_sf"/>
</dbReference>
<dbReference type="PROSITE" id="PS50931">
    <property type="entry name" value="HTH_LYSR"/>
    <property type="match status" value="1"/>
</dbReference>
<dbReference type="SUPFAM" id="SSF46785">
    <property type="entry name" value="Winged helix' DNA-binding domain"/>
    <property type="match status" value="1"/>
</dbReference>
<keyword evidence="3" id="KW-0238">DNA-binding</keyword>
<protein>
    <recommendedName>
        <fullName evidence="5">HTH lysR-type domain-containing protein</fullName>
    </recommendedName>
</protein>
<dbReference type="EMBL" id="NWVD01000002">
    <property type="protein sequence ID" value="PCG09825.1"/>
    <property type="molecule type" value="Genomic_DNA"/>
</dbReference>
<dbReference type="PRINTS" id="PR00039">
    <property type="entry name" value="HTHLYSR"/>
</dbReference>
<feature type="domain" description="HTH lysR-type" evidence="5">
    <location>
        <begin position="1"/>
        <end position="58"/>
    </location>
</feature>
<dbReference type="CDD" id="cd05466">
    <property type="entry name" value="PBP2_LTTR_substrate"/>
    <property type="match status" value="1"/>
</dbReference>
<name>A0A2A4I1L6_9SPHN</name>
<comment type="similarity">
    <text evidence="1">Belongs to the LysR transcriptional regulatory family.</text>
</comment>
<dbReference type="Proteomes" id="UP000218784">
    <property type="component" value="Unassembled WGS sequence"/>
</dbReference>
<dbReference type="GO" id="GO:0032993">
    <property type="term" value="C:protein-DNA complex"/>
    <property type="evidence" value="ECO:0007669"/>
    <property type="project" value="TreeGrafter"/>
</dbReference>
<proteinExistence type="inferred from homology"/>
<keyword evidence="4" id="KW-0804">Transcription</keyword>
<gene>
    <name evidence="6" type="ORF">COA17_08285</name>
</gene>
<dbReference type="RefSeq" id="WP_096611569.1">
    <property type="nucleotide sequence ID" value="NZ_NWVD01000002.1"/>
</dbReference>
<organism evidence="6 7">
    <name type="scientific">Sphingomonas ginsenosidimutans</name>
    <dbReference type="NCBI Taxonomy" id="862134"/>
    <lineage>
        <taxon>Bacteria</taxon>
        <taxon>Pseudomonadati</taxon>
        <taxon>Pseudomonadota</taxon>
        <taxon>Alphaproteobacteria</taxon>
        <taxon>Sphingomonadales</taxon>
        <taxon>Sphingomonadaceae</taxon>
        <taxon>Sphingomonas</taxon>
    </lineage>
</organism>